<dbReference type="Pfam" id="PF00144">
    <property type="entry name" value="Beta-lactamase"/>
    <property type="match status" value="1"/>
</dbReference>
<dbReference type="RefSeq" id="WP_307040047.1">
    <property type="nucleotide sequence ID" value="NZ_JAUSYY010000001.1"/>
</dbReference>
<evidence type="ECO:0000313" key="3">
    <source>
        <dbReference type="Proteomes" id="UP001239083"/>
    </source>
</evidence>
<dbReference type="PANTHER" id="PTHR46825">
    <property type="entry name" value="D-ALANYL-D-ALANINE-CARBOXYPEPTIDASE/ENDOPEPTIDASE AMPH"/>
    <property type="match status" value="1"/>
</dbReference>
<dbReference type="Proteomes" id="UP001239083">
    <property type="component" value="Unassembled WGS sequence"/>
</dbReference>
<dbReference type="PANTHER" id="PTHR46825:SF7">
    <property type="entry name" value="D-ALANYL-D-ALANINE CARBOXYPEPTIDASE"/>
    <property type="match status" value="1"/>
</dbReference>
<dbReference type="EMBL" id="JAUSYY010000001">
    <property type="protein sequence ID" value="MDQ0893545.1"/>
    <property type="molecule type" value="Genomic_DNA"/>
</dbReference>
<dbReference type="InterPro" id="IPR012338">
    <property type="entry name" value="Beta-lactam/transpept-like"/>
</dbReference>
<dbReference type="SUPFAM" id="SSF56601">
    <property type="entry name" value="beta-lactamase/transpeptidase-like"/>
    <property type="match status" value="1"/>
</dbReference>
<keyword evidence="3" id="KW-1185">Reference proteome</keyword>
<dbReference type="EC" id="3.4.16.4" evidence="2"/>
<dbReference type="InterPro" id="IPR001466">
    <property type="entry name" value="Beta-lactam-related"/>
</dbReference>
<proteinExistence type="predicted"/>
<sequence length="398" mass="41516">MGAAPGTRDRRARTRTRIGAGASVVAVVVALVAGCADTATDAPTAAPIAAPTAGTSLESIVLPVLTEQMEELQVPGLVAIVEAPGGERYEVALGVADVETGEPMEVTDHLRVGSIMKTMTATVILQLAEEGKLGLDDQLSLHFPDLDTNGATIRQALNMTSGIPTYTDDVFMEGQAADPHRVWTPEEVLAIVAGRPATFAPGEGWEYSNTNYTMLGLIAERAGGAPLGELIDERIFTPLGMSGCSAPAQDTTMPDPRSHGYQWGAFWNGEGAAPPIVDVTDWNVSWGFGAGEAICTAPDMLIWAHALFSGELLEAAMQADRLEWVSTGHPSLEYGLGIADLSGVIGHNGATPGFQSQAGVRQSDGTAIIVLTNLALSPEVRPPASTISNAISEALPPQ</sequence>
<dbReference type="InterPro" id="IPR050491">
    <property type="entry name" value="AmpC-like"/>
</dbReference>
<name>A0ABU0R649_9MICO</name>
<keyword evidence="2" id="KW-0121">Carboxypeptidase</keyword>
<organism evidence="2 3">
    <name type="scientific">Agromyces ramosus</name>
    <dbReference type="NCBI Taxonomy" id="33879"/>
    <lineage>
        <taxon>Bacteria</taxon>
        <taxon>Bacillati</taxon>
        <taxon>Actinomycetota</taxon>
        <taxon>Actinomycetes</taxon>
        <taxon>Micrococcales</taxon>
        <taxon>Microbacteriaceae</taxon>
        <taxon>Agromyces</taxon>
    </lineage>
</organism>
<evidence type="ECO:0000313" key="2">
    <source>
        <dbReference type="EMBL" id="MDQ0893545.1"/>
    </source>
</evidence>
<protein>
    <submittedName>
        <fullName evidence="2">D-alanyl-D-alanine carboxypeptidase</fullName>
        <ecNumber evidence="2">3.4.16.4</ecNumber>
    </submittedName>
</protein>
<keyword evidence="2" id="KW-0645">Protease</keyword>
<dbReference type="GO" id="GO:0009002">
    <property type="term" value="F:serine-type D-Ala-D-Ala carboxypeptidase activity"/>
    <property type="evidence" value="ECO:0007669"/>
    <property type="project" value="UniProtKB-EC"/>
</dbReference>
<keyword evidence="2" id="KW-0378">Hydrolase</keyword>
<evidence type="ECO:0000259" key="1">
    <source>
        <dbReference type="Pfam" id="PF00144"/>
    </source>
</evidence>
<dbReference type="Gene3D" id="3.40.710.10">
    <property type="entry name" value="DD-peptidase/beta-lactamase superfamily"/>
    <property type="match status" value="1"/>
</dbReference>
<comment type="caution">
    <text evidence="2">The sequence shown here is derived from an EMBL/GenBank/DDBJ whole genome shotgun (WGS) entry which is preliminary data.</text>
</comment>
<gene>
    <name evidence="2" type="ORF">QFZ26_001100</name>
</gene>
<accession>A0ABU0R649</accession>
<reference evidence="2 3" key="1">
    <citation type="submission" date="2023-07" db="EMBL/GenBank/DDBJ databases">
        <title>Comparative genomics of wheat-associated soil bacteria to identify genetic determinants of phenazine resistance.</title>
        <authorList>
            <person name="Mouncey N."/>
        </authorList>
    </citation>
    <scope>NUCLEOTIDE SEQUENCE [LARGE SCALE GENOMIC DNA]</scope>
    <source>
        <strain evidence="2 3">V3I3</strain>
    </source>
</reference>
<feature type="domain" description="Beta-lactamase-related" evidence="1">
    <location>
        <begin position="65"/>
        <end position="380"/>
    </location>
</feature>